<name>A0ABV2RW56_BRAJP</name>
<comment type="caution">
    <text evidence="1">The sequence shown here is derived from an EMBL/GenBank/DDBJ whole genome shotgun (WGS) entry which is preliminary data.</text>
</comment>
<keyword evidence="2" id="KW-1185">Reference proteome</keyword>
<organism evidence="1 2">
    <name type="scientific">Bradyrhizobium japonicum</name>
    <dbReference type="NCBI Taxonomy" id="375"/>
    <lineage>
        <taxon>Bacteria</taxon>
        <taxon>Pseudomonadati</taxon>
        <taxon>Pseudomonadota</taxon>
        <taxon>Alphaproteobacteria</taxon>
        <taxon>Hyphomicrobiales</taxon>
        <taxon>Nitrobacteraceae</taxon>
        <taxon>Bradyrhizobium</taxon>
    </lineage>
</organism>
<dbReference type="Proteomes" id="UP001549291">
    <property type="component" value="Unassembled WGS sequence"/>
</dbReference>
<gene>
    <name evidence="1" type="ORF">ABIF63_005275</name>
</gene>
<proteinExistence type="predicted"/>
<dbReference type="EMBL" id="JBEPTQ010000002">
    <property type="protein sequence ID" value="MET4721169.1"/>
    <property type="molecule type" value="Genomic_DNA"/>
</dbReference>
<protein>
    <recommendedName>
        <fullName evidence="3">RNA polymerase alpha subunit C-terminal domain-containing protein</fullName>
    </recommendedName>
</protein>
<reference evidence="1 2" key="1">
    <citation type="submission" date="2024-06" db="EMBL/GenBank/DDBJ databases">
        <title>Genomic Encyclopedia of Type Strains, Phase V (KMG-V): Genome sequencing to study the core and pangenomes of soil and plant-associated prokaryotes.</title>
        <authorList>
            <person name="Whitman W."/>
        </authorList>
    </citation>
    <scope>NUCLEOTIDE SEQUENCE [LARGE SCALE GENOMIC DNA]</scope>
    <source>
        <strain evidence="1 2">USDA 160</strain>
    </source>
</reference>
<sequence length="71" mass="7752">MDASRQNVSIDGLSPRAQTALRRALAGRTATRENVQALTQRDLFMLVGVGRRTLNEIVSWAAANGLQFPRG</sequence>
<accession>A0ABV2RW56</accession>
<evidence type="ECO:0000313" key="1">
    <source>
        <dbReference type="EMBL" id="MET4721169.1"/>
    </source>
</evidence>
<evidence type="ECO:0000313" key="2">
    <source>
        <dbReference type="Proteomes" id="UP001549291"/>
    </source>
</evidence>
<evidence type="ECO:0008006" key="3">
    <source>
        <dbReference type="Google" id="ProtNLM"/>
    </source>
</evidence>